<evidence type="ECO:0000313" key="2">
    <source>
        <dbReference type="Proteomes" id="UP000019591"/>
    </source>
</evidence>
<accession>W8U343</accession>
<sequence length="81" mass="9036">MCRTYCIMAEDGAESLLRIVGMLRRKKFDIKSINMQPSEASCGSNLIISINEIAGCSAGDVMNHVKKLFGIKKITELREEK</sequence>
<evidence type="ECO:0008006" key="3">
    <source>
        <dbReference type="Google" id="ProtNLM"/>
    </source>
</evidence>
<evidence type="ECO:0000313" key="1">
    <source>
        <dbReference type="EMBL" id="AHM55421.1"/>
    </source>
</evidence>
<name>W8U343_PEPAC</name>
<gene>
    <name evidence="1" type="ORF">EAL2_c00840</name>
</gene>
<proteinExistence type="predicted"/>
<dbReference type="Gene3D" id="3.30.70.260">
    <property type="match status" value="1"/>
</dbReference>
<dbReference type="KEGG" id="eac:EAL2_c00840"/>
<dbReference type="OrthoDB" id="1752844at2"/>
<dbReference type="EMBL" id="CP007452">
    <property type="protein sequence ID" value="AHM55421.1"/>
    <property type="molecule type" value="Genomic_DNA"/>
</dbReference>
<dbReference type="HOGENOM" id="CLU_2584504_0_0_9"/>
<reference evidence="1 2" key="1">
    <citation type="journal article" date="2014" name="Genome Announc.">
        <title>Complete Genome Sequence of Amino Acid-Utilizing Eubacterium acidaminophilum al-2 (DSM 3953).</title>
        <authorList>
            <person name="Poehlein A."/>
            <person name="Andreesen J.R."/>
            <person name="Daniel R."/>
        </authorList>
    </citation>
    <scope>NUCLEOTIDE SEQUENCE [LARGE SCALE GENOMIC DNA]</scope>
    <source>
        <strain evidence="1 2">DSM 3953</strain>
    </source>
</reference>
<dbReference type="AlphaFoldDB" id="W8U343"/>
<protein>
    <recommendedName>
        <fullName evidence="3">ACT domain-containing protein</fullName>
    </recommendedName>
</protein>
<organism evidence="1 2">
    <name type="scientific">Peptoclostridium acidaminophilum DSM 3953</name>
    <dbReference type="NCBI Taxonomy" id="1286171"/>
    <lineage>
        <taxon>Bacteria</taxon>
        <taxon>Bacillati</taxon>
        <taxon>Bacillota</taxon>
        <taxon>Clostridia</taxon>
        <taxon>Peptostreptococcales</taxon>
        <taxon>Peptoclostridiaceae</taxon>
        <taxon>Peptoclostridium</taxon>
    </lineage>
</organism>
<dbReference type="RefSeq" id="WP_025434471.1">
    <property type="nucleotide sequence ID" value="NZ_CP007452.1"/>
</dbReference>
<dbReference type="Pfam" id="PF13710">
    <property type="entry name" value="ACT_5"/>
    <property type="match status" value="1"/>
</dbReference>
<keyword evidence="2" id="KW-1185">Reference proteome</keyword>
<dbReference type="STRING" id="1286171.EAL2_c00840"/>
<dbReference type="PATRIC" id="fig|1286171.3.peg.54"/>
<dbReference type="Proteomes" id="UP000019591">
    <property type="component" value="Chromosome"/>
</dbReference>